<feature type="region of interest" description="Disordered" evidence="1">
    <location>
        <begin position="285"/>
        <end position="335"/>
    </location>
</feature>
<protein>
    <submittedName>
        <fullName evidence="3">Uncharacterized protein</fullName>
    </submittedName>
</protein>
<keyword evidence="2" id="KW-0472">Membrane</keyword>
<feature type="region of interest" description="Disordered" evidence="1">
    <location>
        <begin position="358"/>
        <end position="377"/>
    </location>
</feature>
<evidence type="ECO:0000256" key="2">
    <source>
        <dbReference type="SAM" id="Phobius"/>
    </source>
</evidence>
<sequence>MIFAPALRGRHEVHHTTHHVILRWSYDLHLLSLRHTLPPPVPLSDAHLLQFTQVPTCNDVGNYVYSCYPTSNTTVNQGDWTRLIWNPAVPSFMGAAVTNPLDIYLFHADSDVQVANWTNVPAATGHQSVQVADSFWGNQGAQFTGGQEPYPMYFVITLSGSTLNGAESRLATWTALQTALPASVISASSASVRSQAASASLSSVAATATRTPNPNLQGSGGGSSSDFPAWAIALVVVLGVLAAVALALLAYLLVRNIREKSRLAAAAVHRDSIHSASPMMANADMSHVQSPQSPTGPHEGYVGGGGSSAAHGHPGSIHRPGGVANDGASTVSESGPFSGADAMIMADAFRQALRKPDFAGRQEEGESPDTGDTGAEVARKELINRELAEEGRDIMSVSSGRGVTVGTGREEAPT</sequence>
<dbReference type="AlphaFoldDB" id="A0A067MIN0"/>
<evidence type="ECO:0000256" key="1">
    <source>
        <dbReference type="SAM" id="MobiDB-lite"/>
    </source>
</evidence>
<reference evidence="4" key="1">
    <citation type="journal article" date="2014" name="Proc. Natl. Acad. Sci. U.S.A.">
        <title>Extensive sampling of basidiomycete genomes demonstrates inadequacy of the white-rot/brown-rot paradigm for wood decay fungi.</title>
        <authorList>
            <person name="Riley R."/>
            <person name="Salamov A.A."/>
            <person name="Brown D.W."/>
            <person name="Nagy L.G."/>
            <person name="Floudas D."/>
            <person name="Held B.W."/>
            <person name="Levasseur A."/>
            <person name="Lombard V."/>
            <person name="Morin E."/>
            <person name="Otillar R."/>
            <person name="Lindquist E.A."/>
            <person name="Sun H."/>
            <person name="LaButti K.M."/>
            <person name="Schmutz J."/>
            <person name="Jabbour D."/>
            <person name="Luo H."/>
            <person name="Baker S.E."/>
            <person name="Pisabarro A.G."/>
            <person name="Walton J.D."/>
            <person name="Blanchette R.A."/>
            <person name="Henrissat B."/>
            <person name="Martin F."/>
            <person name="Cullen D."/>
            <person name="Hibbett D.S."/>
            <person name="Grigoriev I.V."/>
        </authorList>
    </citation>
    <scope>NUCLEOTIDE SEQUENCE [LARGE SCALE GENOMIC DNA]</scope>
    <source>
        <strain evidence="4">FD-172 SS1</strain>
    </source>
</reference>
<evidence type="ECO:0000313" key="3">
    <source>
        <dbReference type="EMBL" id="KDQ11411.1"/>
    </source>
</evidence>
<evidence type="ECO:0000313" key="4">
    <source>
        <dbReference type="Proteomes" id="UP000027195"/>
    </source>
</evidence>
<dbReference type="EMBL" id="KL198058">
    <property type="protein sequence ID" value="KDQ11411.1"/>
    <property type="molecule type" value="Genomic_DNA"/>
</dbReference>
<dbReference type="STRING" id="930990.A0A067MIN0"/>
<feature type="compositionally biased region" description="Low complexity" evidence="1">
    <location>
        <begin position="396"/>
        <end position="407"/>
    </location>
</feature>
<dbReference type="OrthoDB" id="2278929at2759"/>
<dbReference type="HOGENOM" id="CLU_036920_0_0_1"/>
<dbReference type="InParanoid" id="A0A067MIN0"/>
<gene>
    <name evidence="3" type="ORF">BOTBODRAFT_454829</name>
</gene>
<keyword evidence="4" id="KW-1185">Reference proteome</keyword>
<dbReference type="Proteomes" id="UP000027195">
    <property type="component" value="Unassembled WGS sequence"/>
</dbReference>
<keyword evidence="2" id="KW-0812">Transmembrane</keyword>
<feature type="transmembrane region" description="Helical" evidence="2">
    <location>
        <begin position="229"/>
        <end position="254"/>
    </location>
</feature>
<organism evidence="3 4">
    <name type="scientific">Botryobasidium botryosum (strain FD-172 SS1)</name>
    <dbReference type="NCBI Taxonomy" id="930990"/>
    <lineage>
        <taxon>Eukaryota</taxon>
        <taxon>Fungi</taxon>
        <taxon>Dikarya</taxon>
        <taxon>Basidiomycota</taxon>
        <taxon>Agaricomycotina</taxon>
        <taxon>Agaricomycetes</taxon>
        <taxon>Cantharellales</taxon>
        <taxon>Botryobasidiaceae</taxon>
        <taxon>Botryobasidium</taxon>
    </lineage>
</organism>
<name>A0A067MIN0_BOTB1</name>
<proteinExistence type="predicted"/>
<accession>A0A067MIN0</accession>
<feature type="region of interest" description="Disordered" evidence="1">
    <location>
        <begin position="389"/>
        <end position="414"/>
    </location>
</feature>
<keyword evidence="2" id="KW-1133">Transmembrane helix</keyword>